<dbReference type="Gene3D" id="3.10.450.50">
    <property type="match status" value="1"/>
</dbReference>
<dbReference type="Proteomes" id="UP001165586">
    <property type="component" value="Unassembled WGS sequence"/>
</dbReference>
<accession>A0ABT2H5J6</accession>
<comment type="caution">
    <text evidence="2">The sequence shown here is derived from an EMBL/GenBank/DDBJ whole genome shotgun (WGS) entry which is preliminary data.</text>
</comment>
<organism evidence="2 3">
    <name type="scientific">Herbiconiux daphne</name>
    <dbReference type="NCBI Taxonomy" id="2970914"/>
    <lineage>
        <taxon>Bacteria</taxon>
        <taxon>Bacillati</taxon>
        <taxon>Actinomycetota</taxon>
        <taxon>Actinomycetes</taxon>
        <taxon>Micrococcales</taxon>
        <taxon>Microbacteriaceae</taxon>
        <taxon>Herbiconiux</taxon>
    </lineage>
</organism>
<name>A0ABT2H5J6_9MICO</name>
<evidence type="ECO:0000313" key="3">
    <source>
        <dbReference type="Proteomes" id="UP001165586"/>
    </source>
</evidence>
<dbReference type="Pfam" id="PF12680">
    <property type="entry name" value="SnoaL_2"/>
    <property type="match status" value="1"/>
</dbReference>
<dbReference type="EMBL" id="JANLCJ010000005">
    <property type="protein sequence ID" value="MCS5735215.1"/>
    <property type="molecule type" value="Genomic_DNA"/>
</dbReference>
<proteinExistence type="predicted"/>
<protein>
    <submittedName>
        <fullName evidence="2">Nuclear transport factor 2 family protein</fullName>
    </submittedName>
</protein>
<feature type="domain" description="SnoaL-like" evidence="1">
    <location>
        <begin position="20"/>
        <end position="109"/>
    </location>
</feature>
<evidence type="ECO:0000259" key="1">
    <source>
        <dbReference type="Pfam" id="PF12680"/>
    </source>
</evidence>
<reference evidence="2" key="1">
    <citation type="submission" date="2022-08" db="EMBL/GenBank/DDBJ databases">
        <authorList>
            <person name="Deng Y."/>
            <person name="Han X.-F."/>
            <person name="Zhang Y.-Q."/>
        </authorList>
    </citation>
    <scope>NUCLEOTIDE SEQUENCE</scope>
    <source>
        <strain evidence="2">CPCC 203386</strain>
    </source>
</reference>
<sequence length="117" mass="12629">MATARELLLANLRDVFGNRDAVSRRRAIDETYADDVEFTDPEETVVGRDALEKKAASLLDGAPAEFVFAEDGIAYADAEMGAQSWTFGPAGNPAARGIDLITVRDGRISVLRTILAE</sequence>
<dbReference type="InterPro" id="IPR037401">
    <property type="entry name" value="SnoaL-like"/>
</dbReference>
<dbReference type="SUPFAM" id="SSF54427">
    <property type="entry name" value="NTF2-like"/>
    <property type="match status" value="1"/>
</dbReference>
<dbReference type="InterPro" id="IPR032710">
    <property type="entry name" value="NTF2-like_dom_sf"/>
</dbReference>
<dbReference type="RefSeq" id="WP_259540122.1">
    <property type="nucleotide sequence ID" value="NZ_JANLCJ010000005.1"/>
</dbReference>
<evidence type="ECO:0000313" key="2">
    <source>
        <dbReference type="EMBL" id="MCS5735215.1"/>
    </source>
</evidence>
<gene>
    <name evidence="2" type="ORF">N1032_15820</name>
</gene>
<keyword evidence="3" id="KW-1185">Reference proteome</keyword>